<gene>
    <name evidence="1" type="ORF">FisN_3Hh232</name>
</gene>
<dbReference type="EMBL" id="BDSP01000102">
    <property type="protein sequence ID" value="GAX16285.1"/>
    <property type="molecule type" value="Genomic_DNA"/>
</dbReference>
<evidence type="ECO:0000313" key="2">
    <source>
        <dbReference type="Proteomes" id="UP000198406"/>
    </source>
</evidence>
<evidence type="ECO:0000313" key="1">
    <source>
        <dbReference type="EMBL" id="GAX16285.1"/>
    </source>
</evidence>
<protein>
    <submittedName>
        <fullName evidence="1">Uncharacterized protein</fullName>
    </submittedName>
</protein>
<dbReference type="Proteomes" id="UP000198406">
    <property type="component" value="Unassembled WGS sequence"/>
</dbReference>
<dbReference type="AlphaFoldDB" id="A0A1Z5JQJ0"/>
<dbReference type="OrthoDB" id="48633at2759"/>
<reference evidence="1 2" key="1">
    <citation type="journal article" date="2015" name="Plant Cell">
        <title>Oil accumulation by the oleaginous diatom Fistulifera solaris as revealed by the genome and transcriptome.</title>
        <authorList>
            <person name="Tanaka T."/>
            <person name="Maeda Y."/>
            <person name="Veluchamy A."/>
            <person name="Tanaka M."/>
            <person name="Abida H."/>
            <person name="Marechal E."/>
            <person name="Bowler C."/>
            <person name="Muto M."/>
            <person name="Sunaga Y."/>
            <person name="Tanaka M."/>
            <person name="Yoshino T."/>
            <person name="Taniguchi T."/>
            <person name="Fukuda Y."/>
            <person name="Nemoto M."/>
            <person name="Matsumoto M."/>
            <person name="Wong P.S."/>
            <person name="Aburatani S."/>
            <person name="Fujibuchi W."/>
        </authorList>
    </citation>
    <scope>NUCLEOTIDE SEQUENCE [LARGE SCALE GENOMIC DNA]</scope>
    <source>
        <strain evidence="1 2">JPCC DA0580</strain>
    </source>
</reference>
<accession>A0A1Z5JQJ0</accession>
<comment type="caution">
    <text evidence="1">The sequence shown here is derived from an EMBL/GenBank/DDBJ whole genome shotgun (WGS) entry which is preliminary data.</text>
</comment>
<sequence>MKATTEIQSWHKKKKPDRCKKVTVRIAIIIASLNATDQTEVIKQPITMMNRFTNFLFSTILFLSHISPGTARYRKDGNPSSRNIVVQNRAGCKIDFFWIHPQTKELAGSNTDGGLVNGGDSSINSYVTHSFEVQELPSKKTGSCKEAECRKAYFTVSANEDQIFIVDENFVVTVEDHKTRARRKAKEALDECQQSVQDDTSLSDKAKIDRLADCMEEQLAISMQETADEIQFQSQLRKQMGRSWSQYACRDTMNTTTTTSIVNSTWTFQPVRGQKQKFKTQKLFESDYSRILRVQQFVTGSECHALRQAVTNNALPRKTKSSNKLVGLFMEKVEQLVSYATEMTANIDKDPLMQVRLMEPTQKQEDCSIDSDGSTTCRPADLGNDDSMIRVNLADEANVLASVLVLCETPNEGGEIFFTKTGTTLLPKDIQGDAIVILHEVNTKREEDPFVDEYVICPVREGRLFALSEEMRNS</sequence>
<dbReference type="InParanoid" id="A0A1Z5JQJ0"/>
<keyword evidence="2" id="KW-1185">Reference proteome</keyword>
<proteinExistence type="predicted"/>
<name>A0A1Z5JQJ0_FISSO</name>
<organism evidence="1 2">
    <name type="scientific">Fistulifera solaris</name>
    <name type="common">Oleaginous diatom</name>
    <dbReference type="NCBI Taxonomy" id="1519565"/>
    <lineage>
        <taxon>Eukaryota</taxon>
        <taxon>Sar</taxon>
        <taxon>Stramenopiles</taxon>
        <taxon>Ochrophyta</taxon>
        <taxon>Bacillariophyta</taxon>
        <taxon>Bacillariophyceae</taxon>
        <taxon>Bacillariophycidae</taxon>
        <taxon>Naviculales</taxon>
        <taxon>Naviculaceae</taxon>
        <taxon>Fistulifera</taxon>
    </lineage>
</organism>